<evidence type="ECO:0000313" key="2">
    <source>
        <dbReference type="EMBL" id="OON80789.1"/>
    </source>
</evidence>
<name>A0A1V4ABW9_9ACTN</name>
<evidence type="ECO:0000313" key="3">
    <source>
        <dbReference type="Proteomes" id="UP000190539"/>
    </source>
</evidence>
<dbReference type="AlphaFoldDB" id="A0A1V4ABW9"/>
<dbReference type="OrthoDB" id="5198533at2"/>
<proteinExistence type="predicted"/>
<protein>
    <submittedName>
        <fullName evidence="2">Uncharacterized protein</fullName>
    </submittedName>
</protein>
<dbReference type="STRING" id="83656.B1H18_10340"/>
<feature type="transmembrane region" description="Helical" evidence="1">
    <location>
        <begin position="90"/>
        <end position="116"/>
    </location>
</feature>
<reference evidence="2 3" key="1">
    <citation type="submission" date="2017-02" db="EMBL/GenBank/DDBJ databases">
        <title>Draft Genome Sequence of Streptomyces tsukubaensis F601, a Producer of the immunosuppressant tacrolimus FK506.</title>
        <authorList>
            <person name="Zong G."/>
            <person name="Zhong C."/>
            <person name="Fu J."/>
            <person name="Qin R."/>
            <person name="Cao G."/>
        </authorList>
    </citation>
    <scope>NUCLEOTIDE SEQUENCE [LARGE SCALE GENOMIC DNA]</scope>
    <source>
        <strain evidence="2 3">F601</strain>
    </source>
</reference>
<accession>A0A1V4ABW9</accession>
<feature type="transmembrane region" description="Helical" evidence="1">
    <location>
        <begin position="20"/>
        <end position="39"/>
    </location>
</feature>
<comment type="caution">
    <text evidence="2">The sequence shown here is derived from an EMBL/GenBank/DDBJ whole genome shotgun (WGS) entry which is preliminary data.</text>
</comment>
<keyword evidence="1" id="KW-1133">Transmembrane helix</keyword>
<evidence type="ECO:0000256" key="1">
    <source>
        <dbReference type="SAM" id="Phobius"/>
    </source>
</evidence>
<dbReference type="Proteomes" id="UP000190539">
    <property type="component" value="Unassembled WGS sequence"/>
</dbReference>
<sequence length="197" mass="21281">MWYAQNPGRLVRQLAGDGAVLLWIAVWAWIAVTIHRLSLPMAARAVEVYGTPRRGKATALPWVDERIGTELRKAAGAGVRFVGADDAPSAVLQVTATLSAAGLFLVATGLVLAWWLPKRLRWHRQAETARELAASTDGRELLALRSLMRPLDVVARTAATVPGASPGSLAEGWRDADPDTLDMLAEAELFRLGLRAV</sequence>
<gene>
    <name evidence="2" type="ORF">B1H18_10340</name>
</gene>
<keyword evidence="1" id="KW-0812">Transmembrane</keyword>
<keyword evidence="1" id="KW-0472">Membrane</keyword>
<dbReference type="EMBL" id="MVFC01000006">
    <property type="protein sequence ID" value="OON80789.1"/>
    <property type="molecule type" value="Genomic_DNA"/>
</dbReference>
<organism evidence="2 3">
    <name type="scientific">Streptomyces tsukubensis</name>
    <dbReference type="NCBI Taxonomy" id="83656"/>
    <lineage>
        <taxon>Bacteria</taxon>
        <taxon>Bacillati</taxon>
        <taxon>Actinomycetota</taxon>
        <taxon>Actinomycetes</taxon>
        <taxon>Kitasatosporales</taxon>
        <taxon>Streptomycetaceae</taxon>
        <taxon>Streptomyces</taxon>
    </lineage>
</organism>
<keyword evidence="3" id="KW-1185">Reference proteome</keyword>
<dbReference type="RefSeq" id="WP_077966947.1">
    <property type="nucleotide sequence ID" value="NZ_CP045178.1"/>
</dbReference>